<dbReference type="Proteomes" id="UP001501725">
    <property type="component" value="Unassembled WGS sequence"/>
</dbReference>
<accession>A0ABP8HR84</accession>
<dbReference type="PANTHER" id="PTHR32305">
    <property type="match status" value="1"/>
</dbReference>
<keyword evidence="1" id="KW-0677">Repeat</keyword>
<evidence type="ECO:0000256" key="2">
    <source>
        <dbReference type="SAM" id="Phobius"/>
    </source>
</evidence>
<sequence>MFVITNDQLEAFRVPVRKKQRLEILQALLVRGMEAQEGDERSLVITNNNSRATLHFDERFQVDKLVKNAETEYKFRFDREDRLAELLLPGGEETIGFEYDGDLINKILFNGQSTEFSYDTQARITEITSADGRKQQISYNKSAQVASYTSRGRATTTFQYAIRNGATEYSVRDALGQSFRLQEHPVSGEREIQFADGSKEKIFYDAEEEAEVTTLRNGRKKRTYYGAQYPEQILWEDGQFLSIAYNNFQLPASVTNGAGTLEFLYDEGGQFCGERRMGREVRLSFEQERLSTIHYPSGLEVQYRYNSDGKLHSLNLSGMPCTYHYGQNECLSEIHYPNGCQLITDRKVIAGLKEWKLVDERGGLLSRHVYGYDAVFRLTSWKMHDSTLPVKDRNYQIRYDDDGHVLSVHESNTQREEVFTYDIKGNLESSGDITIRYGSMDEPQRIGAATLEYDRNGNITSLPTAEGGLLRLSFSSEGRMMSASTNVKRWVYAYDGVGRRTSKTDGRETWRFFWLGEQLIEEIIEKDGAATKRSYIYDLENPTPVAFVEDGHTYWMHTDVRHAVAKVTDDRGTVVWSADYTAFGQAKVHVAKVRQPWRLAGHYHDEETGLHYSLSRYYSPHCQTFLSLDSNWSLLAASNYSYCDNDPFNRIDADGNMPAWVSPAAAMTAGIVATGLATAGLAALAVAAGVAASPVALGIGAIIVIGAVAGAIGGAVESVVANKMKGEDVCVPCALKAAGMGALLGAVTGGVGKGVGRLLARATPKALAIMSRKTPKVYEWVKNMKFKAHGLELDNIPKDIQEQMLEGYAAHLSNEQKKQFLKGVIKTGSDVPIPVKLTPADKVYKLVPKGSTKPTTSPYYMSESEYLAWKSSGTHPGQKYGLPLSSHAEEFDVFVAVPKKEVTVFESTVAWTSQGIYPTTGGGKQTLLLNTNLFDINPL</sequence>
<dbReference type="InterPro" id="IPR056823">
    <property type="entry name" value="TEN-like_YD-shell"/>
</dbReference>
<protein>
    <recommendedName>
        <fullName evidence="3">Teneurin-like YD-shell domain-containing protein</fullName>
    </recommendedName>
</protein>
<feature type="transmembrane region" description="Helical" evidence="2">
    <location>
        <begin position="695"/>
        <end position="716"/>
    </location>
</feature>
<proteinExistence type="predicted"/>
<dbReference type="InterPro" id="IPR022385">
    <property type="entry name" value="Rhs_assc_core"/>
</dbReference>
<evidence type="ECO:0000259" key="3">
    <source>
        <dbReference type="Pfam" id="PF25023"/>
    </source>
</evidence>
<name>A0ABP8HR84_9BACT</name>
<evidence type="ECO:0000313" key="4">
    <source>
        <dbReference type="EMBL" id="GAA4343105.1"/>
    </source>
</evidence>
<comment type="caution">
    <text evidence="4">The sequence shown here is derived from an EMBL/GenBank/DDBJ whole genome shotgun (WGS) entry which is preliminary data.</text>
</comment>
<dbReference type="EMBL" id="BAABGY010000016">
    <property type="protein sequence ID" value="GAA4343105.1"/>
    <property type="molecule type" value="Genomic_DNA"/>
</dbReference>
<keyword evidence="2" id="KW-1133">Transmembrane helix</keyword>
<keyword evidence="5" id="KW-1185">Reference proteome</keyword>
<dbReference type="RefSeq" id="WP_345258042.1">
    <property type="nucleotide sequence ID" value="NZ_BAABGY010000016.1"/>
</dbReference>
<organism evidence="4 5">
    <name type="scientific">Flaviaesturariibacter amylovorans</name>
    <dbReference type="NCBI Taxonomy" id="1084520"/>
    <lineage>
        <taxon>Bacteria</taxon>
        <taxon>Pseudomonadati</taxon>
        <taxon>Bacteroidota</taxon>
        <taxon>Chitinophagia</taxon>
        <taxon>Chitinophagales</taxon>
        <taxon>Chitinophagaceae</taxon>
        <taxon>Flaviaestuariibacter</taxon>
    </lineage>
</organism>
<keyword evidence="2" id="KW-0472">Membrane</keyword>
<dbReference type="NCBIfam" id="TIGR01643">
    <property type="entry name" value="YD_repeat_2x"/>
    <property type="match status" value="1"/>
</dbReference>
<reference evidence="5" key="1">
    <citation type="journal article" date="2019" name="Int. J. Syst. Evol. Microbiol.">
        <title>The Global Catalogue of Microorganisms (GCM) 10K type strain sequencing project: providing services to taxonomists for standard genome sequencing and annotation.</title>
        <authorList>
            <consortium name="The Broad Institute Genomics Platform"/>
            <consortium name="The Broad Institute Genome Sequencing Center for Infectious Disease"/>
            <person name="Wu L."/>
            <person name="Ma J."/>
        </authorList>
    </citation>
    <scope>NUCLEOTIDE SEQUENCE [LARGE SCALE GENOMIC DNA]</scope>
    <source>
        <strain evidence="5">JCM 17919</strain>
    </source>
</reference>
<dbReference type="Gene3D" id="2.180.10.10">
    <property type="entry name" value="RHS repeat-associated core"/>
    <property type="match status" value="1"/>
</dbReference>
<dbReference type="InterPro" id="IPR006530">
    <property type="entry name" value="YD"/>
</dbReference>
<dbReference type="Pfam" id="PF25023">
    <property type="entry name" value="TEN_YD-shell"/>
    <property type="match status" value="1"/>
</dbReference>
<feature type="transmembrane region" description="Helical" evidence="2">
    <location>
        <begin position="664"/>
        <end position="688"/>
    </location>
</feature>
<feature type="domain" description="Teneurin-like YD-shell" evidence="3">
    <location>
        <begin position="371"/>
        <end position="636"/>
    </location>
</feature>
<dbReference type="NCBIfam" id="TIGR03696">
    <property type="entry name" value="Rhs_assc_core"/>
    <property type="match status" value="1"/>
</dbReference>
<gene>
    <name evidence="4" type="ORF">GCM10023184_43150</name>
</gene>
<evidence type="ECO:0000313" key="5">
    <source>
        <dbReference type="Proteomes" id="UP001501725"/>
    </source>
</evidence>
<keyword evidence="2" id="KW-0812">Transmembrane</keyword>
<dbReference type="PANTHER" id="PTHR32305:SF15">
    <property type="entry name" value="PROTEIN RHSA-RELATED"/>
    <property type="match status" value="1"/>
</dbReference>
<dbReference type="InterPro" id="IPR050708">
    <property type="entry name" value="T6SS_VgrG/RHS"/>
</dbReference>
<evidence type="ECO:0000256" key="1">
    <source>
        <dbReference type="ARBA" id="ARBA00022737"/>
    </source>
</evidence>